<evidence type="ECO:0000256" key="4">
    <source>
        <dbReference type="ARBA" id="ARBA00022801"/>
    </source>
</evidence>
<proteinExistence type="inferred from homology"/>
<keyword evidence="3 6" id="KW-0255">Endonuclease</keyword>
<name>A0A845DBJ3_9BACT</name>
<dbReference type="EC" id="3.1.26.5" evidence="6 7"/>
<keyword evidence="5 6" id="KW-0694">RNA-binding</keyword>
<evidence type="ECO:0000256" key="5">
    <source>
        <dbReference type="ARBA" id="ARBA00022884"/>
    </source>
</evidence>
<dbReference type="InterPro" id="IPR020568">
    <property type="entry name" value="Ribosomal_Su5_D2-typ_SF"/>
</dbReference>
<dbReference type="Gene3D" id="3.30.230.10">
    <property type="match status" value="1"/>
</dbReference>
<protein>
    <recommendedName>
        <fullName evidence="6 7">Ribonuclease P protein component</fullName>
        <shortName evidence="6">RNase P protein</shortName>
        <shortName evidence="6">RNaseP protein</shortName>
        <ecNumber evidence="6 7">3.1.26.5</ecNumber>
    </recommendedName>
    <alternativeName>
        <fullName evidence="6">Protein C5</fullName>
    </alternativeName>
</protein>
<keyword evidence="4 6" id="KW-0378">Hydrolase</keyword>
<evidence type="ECO:0000313" key="8">
    <source>
        <dbReference type="EMBL" id="MYE38418.1"/>
    </source>
</evidence>
<dbReference type="HAMAP" id="MF_00227">
    <property type="entry name" value="RNase_P"/>
    <property type="match status" value="1"/>
</dbReference>
<dbReference type="GO" id="GO:0042781">
    <property type="term" value="F:3'-tRNA processing endoribonuclease activity"/>
    <property type="evidence" value="ECO:0007669"/>
    <property type="project" value="TreeGrafter"/>
</dbReference>
<dbReference type="AlphaFoldDB" id="A0A845DBJ3"/>
<evidence type="ECO:0000256" key="6">
    <source>
        <dbReference type="HAMAP-Rule" id="MF_00227"/>
    </source>
</evidence>
<reference evidence="8 9" key="1">
    <citation type="submission" date="2019-09" db="EMBL/GenBank/DDBJ databases">
        <title>Characterisation of the sponge microbiome using genome-centric metagenomics.</title>
        <authorList>
            <person name="Engelberts J.P."/>
            <person name="Robbins S.J."/>
            <person name="De Goeij J.M."/>
            <person name="Aranda M."/>
            <person name="Bell S.C."/>
            <person name="Webster N.S."/>
        </authorList>
    </citation>
    <scope>NUCLEOTIDE SEQUENCE [LARGE SCALE GENOMIC DNA]</scope>
    <source>
        <strain evidence="8">SB0662_bin_43</strain>
    </source>
</reference>
<dbReference type="GO" id="GO:0030677">
    <property type="term" value="C:ribonuclease P complex"/>
    <property type="evidence" value="ECO:0007669"/>
    <property type="project" value="TreeGrafter"/>
</dbReference>
<dbReference type="GO" id="GO:0001682">
    <property type="term" value="P:tRNA 5'-leader removal"/>
    <property type="evidence" value="ECO:0007669"/>
    <property type="project" value="UniProtKB-UniRule"/>
</dbReference>
<dbReference type="PANTHER" id="PTHR33992">
    <property type="entry name" value="RIBONUCLEASE P PROTEIN COMPONENT"/>
    <property type="match status" value="1"/>
</dbReference>
<comment type="caution">
    <text evidence="8">The sequence shown here is derived from an EMBL/GenBank/DDBJ whole genome shotgun (WGS) entry which is preliminary data.</text>
</comment>
<evidence type="ECO:0000256" key="3">
    <source>
        <dbReference type="ARBA" id="ARBA00022759"/>
    </source>
</evidence>
<dbReference type="PANTHER" id="PTHR33992:SF1">
    <property type="entry name" value="RIBONUCLEASE P PROTEIN COMPONENT"/>
    <property type="match status" value="1"/>
</dbReference>
<sequence>MIQKLHRLQQGEVQQTLRYGVVIHSPSFLLRAHNTHSHTPPKCSVVVGKKVSKKATHRNRCKRVVREVFRGIIPTLKDGVFVVLVANPSLQSMSFQEIERELHNKLQALSLVKQH</sequence>
<evidence type="ECO:0000256" key="1">
    <source>
        <dbReference type="ARBA" id="ARBA00022694"/>
    </source>
</evidence>
<comment type="subunit">
    <text evidence="6">Consists of a catalytic RNA component (M1 or rnpB) and a protein subunit.</text>
</comment>
<dbReference type="InterPro" id="IPR000100">
    <property type="entry name" value="RNase_P"/>
</dbReference>
<evidence type="ECO:0000256" key="2">
    <source>
        <dbReference type="ARBA" id="ARBA00022722"/>
    </source>
</evidence>
<dbReference type="InterPro" id="IPR014721">
    <property type="entry name" value="Ribsml_uS5_D2-typ_fold_subgr"/>
</dbReference>
<dbReference type="EMBL" id="VXOY01000023">
    <property type="protein sequence ID" value="MYE38418.1"/>
    <property type="molecule type" value="Genomic_DNA"/>
</dbReference>
<organism evidence="8 9">
    <name type="scientific">Candidatus Spechtbacteria bacterium SB0662_bin_43</name>
    <dbReference type="NCBI Taxonomy" id="2604897"/>
    <lineage>
        <taxon>Bacteria</taxon>
        <taxon>Candidatus Spechtiibacteriota</taxon>
    </lineage>
</organism>
<evidence type="ECO:0000313" key="9">
    <source>
        <dbReference type="Proteomes" id="UP000449092"/>
    </source>
</evidence>
<dbReference type="GO" id="GO:0004526">
    <property type="term" value="F:ribonuclease P activity"/>
    <property type="evidence" value="ECO:0007669"/>
    <property type="project" value="UniProtKB-UniRule"/>
</dbReference>
<gene>
    <name evidence="6 8" type="primary">rnpA</name>
    <name evidence="8" type="ORF">F4X82_02795</name>
</gene>
<keyword evidence="2 6" id="KW-0540">Nuclease</keyword>
<dbReference type="SUPFAM" id="SSF54211">
    <property type="entry name" value="Ribosomal protein S5 domain 2-like"/>
    <property type="match status" value="1"/>
</dbReference>
<comment type="similarity">
    <text evidence="6">Belongs to the RnpA family.</text>
</comment>
<accession>A0A845DBJ3</accession>
<dbReference type="Pfam" id="PF00825">
    <property type="entry name" value="Ribonuclease_P"/>
    <property type="match status" value="1"/>
</dbReference>
<keyword evidence="1 6" id="KW-0819">tRNA processing</keyword>
<comment type="catalytic activity">
    <reaction evidence="6">
        <text>Endonucleolytic cleavage of RNA, removing 5'-extranucleotides from tRNA precursor.</text>
        <dbReference type="EC" id="3.1.26.5"/>
    </reaction>
</comment>
<dbReference type="NCBIfam" id="TIGR00188">
    <property type="entry name" value="rnpA"/>
    <property type="match status" value="1"/>
</dbReference>
<dbReference type="GO" id="GO:0000049">
    <property type="term" value="F:tRNA binding"/>
    <property type="evidence" value="ECO:0007669"/>
    <property type="project" value="UniProtKB-UniRule"/>
</dbReference>
<dbReference type="Proteomes" id="UP000449092">
    <property type="component" value="Unassembled WGS sequence"/>
</dbReference>
<comment type="function">
    <text evidence="6">RNaseP catalyzes the removal of the 5'-leader sequence from pre-tRNA to produce the mature 5'-terminus. It can also cleave other RNA substrates such as 4.5S RNA. The protein component plays an auxiliary but essential role in vivo by binding to the 5'-leader sequence and broadening the substrate specificity of the ribozyme.</text>
</comment>
<evidence type="ECO:0000256" key="7">
    <source>
        <dbReference type="NCBIfam" id="TIGR00188"/>
    </source>
</evidence>